<evidence type="ECO:0000256" key="1">
    <source>
        <dbReference type="ARBA" id="ARBA00023015"/>
    </source>
</evidence>
<keyword evidence="3" id="KW-0472">Membrane</keyword>
<evidence type="ECO:0000256" key="2">
    <source>
        <dbReference type="ARBA" id="ARBA00023163"/>
    </source>
</evidence>
<feature type="transmembrane region" description="Helical" evidence="3">
    <location>
        <begin position="145"/>
        <end position="166"/>
    </location>
</feature>
<dbReference type="AlphaFoldDB" id="A0AAE3YN82"/>
<dbReference type="Gene3D" id="1.10.10.1320">
    <property type="entry name" value="Anti-sigma factor, zinc-finger domain"/>
    <property type="match status" value="1"/>
</dbReference>
<feature type="transmembrane region" description="Helical" evidence="3">
    <location>
        <begin position="221"/>
        <end position="244"/>
    </location>
</feature>
<accession>A0AAE3YN82</accession>
<dbReference type="InterPro" id="IPR027383">
    <property type="entry name" value="Znf_put"/>
</dbReference>
<proteinExistence type="predicted"/>
<dbReference type="Pfam" id="PF13490">
    <property type="entry name" value="zf-HC2"/>
    <property type="match status" value="1"/>
</dbReference>
<evidence type="ECO:0000313" key="5">
    <source>
        <dbReference type="EMBL" id="MDR7275476.1"/>
    </source>
</evidence>
<organism evidence="5 6">
    <name type="scientific">Catenuloplanes atrovinosus</name>
    <dbReference type="NCBI Taxonomy" id="137266"/>
    <lineage>
        <taxon>Bacteria</taxon>
        <taxon>Bacillati</taxon>
        <taxon>Actinomycetota</taxon>
        <taxon>Actinomycetes</taxon>
        <taxon>Micromonosporales</taxon>
        <taxon>Micromonosporaceae</taxon>
        <taxon>Catenuloplanes</taxon>
    </lineage>
</organism>
<feature type="transmembrane region" description="Helical" evidence="3">
    <location>
        <begin position="102"/>
        <end position="124"/>
    </location>
</feature>
<feature type="domain" description="Putative zinc-finger" evidence="4">
    <location>
        <begin position="8"/>
        <end position="38"/>
    </location>
</feature>
<dbReference type="InterPro" id="IPR041916">
    <property type="entry name" value="Anti_sigma_zinc_sf"/>
</dbReference>
<sequence>MTHVSPAALAAYAAGDPGLDDVTAWGVEAHLDACARCRARLPVPELLDRVRTGLLDRAAAGPGPAPVPGRWRRWTGWSAAGWAVTAVIAVLAAFLLDRAYPQYPSAVLLVAPVAPLSGLAVAWSRRTDPAWETLAGTARAGLELVLRRTLVVLAATLPALTAAGLVLGESPALWLLPALTLTSAALWLGGRIGVAAASVVLAALWTAAAVVPAVVTATDPPLIRAAGVPGWAVAAIVCTVLALLRADGFRRLRSWR</sequence>
<feature type="transmembrane region" description="Helical" evidence="3">
    <location>
        <begin position="172"/>
        <end position="189"/>
    </location>
</feature>
<dbReference type="EMBL" id="JAVDYB010000001">
    <property type="protein sequence ID" value="MDR7275476.1"/>
    <property type="molecule type" value="Genomic_DNA"/>
</dbReference>
<reference evidence="5" key="1">
    <citation type="submission" date="2023-07" db="EMBL/GenBank/DDBJ databases">
        <title>Sequencing the genomes of 1000 actinobacteria strains.</title>
        <authorList>
            <person name="Klenk H.-P."/>
        </authorList>
    </citation>
    <scope>NUCLEOTIDE SEQUENCE</scope>
    <source>
        <strain evidence="5">DSM 44707</strain>
    </source>
</reference>
<keyword evidence="2" id="KW-0804">Transcription</keyword>
<keyword evidence="1" id="KW-0805">Transcription regulation</keyword>
<feature type="transmembrane region" description="Helical" evidence="3">
    <location>
        <begin position="196"/>
        <end position="215"/>
    </location>
</feature>
<protein>
    <recommendedName>
        <fullName evidence="4">Putative zinc-finger domain-containing protein</fullName>
    </recommendedName>
</protein>
<gene>
    <name evidence="5" type="ORF">J2S41_002254</name>
</gene>
<keyword evidence="6" id="KW-1185">Reference proteome</keyword>
<evidence type="ECO:0000259" key="4">
    <source>
        <dbReference type="Pfam" id="PF13490"/>
    </source>
</evidence>
<dbReference type="RefSeq" id="WP_310366463.1">
    <property type="nucleotide sequence ID" value="NZ_JAVDYB010000001.1"/>
</dbReference>
<evidence type="ECO:0000313" key="6">
    <source>
        <dbReference type="Proteomes" id="UP001183643"/>
    </source>
</evidence>
<name>A0AAE3YN82_9ACTN</name>
<dbReference type="Proteomes" id="UP001183643">
    <property type="component" value="Unassembled WGS sequence"/>
</dbReference>
<feature type="transmembrane region" description="Helical" evidence="3">
    <location>
        <begin position="79"/>
        <end position="96"/>
    </location>
</feature>
<comment type="caution">
    <text evidence="5">The sequence shown here is derived from an EMBL/GenBank/DDBJ whole genome shotgun (WGS) entry which is preliminary data.</text>
</comment>
<evidence type="ECO:0000256" key="3">
    <source>
        <dbReference type="SAM" id="Phobius"/>
    </source>
</evidence>
<keyword evidence="3" id="KW-0812">Transmembrane</keyword>
<keyword evidence="3" id="KW-1133">Transmembrane helix</keyword>